<protein>
    <recommendedName>
        <fullName evidence="6">Ankyrin</fullName>
    </recommendedName>
</protein>
<evidence type="ECO:0000313" key="5">
    <source>
        <dbReference type="Proteomes" id="UP001219355"/>
    </source>
</evidence>
<evidence type="ECO:0000256" key="2">
    <source>
        <dbReference type="ARBA" id="ARBA00023043"/>
    </source>
</evidence>
<feature type="repeat" description="ANK" evidence="3">
    <location>
        <begin position="192"/>
        <end position="221"/>
    </location>
</feature>
<dbReference type="InterPro" id="IPR036770">
    <property type="entry name" value="Ankyrin_rpt-contain_sf"/>
</dbReference>
<sequence length="340" mass="38875">MPQPSNFFSWILTTHEAKTIYWLRLPTEIRDMIMTYVVELGDIGTCPITAREAWEEIRDSFSVCRSWKDSGTYMLCLRNKVETVVSMAPQAIAETAVRMFHFKHEQRIKDPKKHVQTLIINFISTANKLLAIATRRGHHRVMDQLLEWGASPLARTDDGNSILFTATVLRDEHAVTRLLRYGALPDEDGLPSPLAVAAANFDLRIIALLLEHGANMDVTVHYDGRTNHLVEWAAEVCNVEMMRLLIAHGALEWYDPDLDVSHPLVIAIMYECVGMVRLLLENNCYLENGELEEALDDAKVDPSHLMQLVLFEYGAWVLPDEFVEYWTERMGTFPHSSMFI</sequence>
<dbReference type="PANTHER" id="PTHR24198">
    <property type="entry name" value="ANKYRIN REPEAT AND PROTEIN KINASE DOMAIN-CONTAINING PROTEIN"/>
    <property type="match status" value="1"/>
</dbReference>
<reference evidence="4" key="1">
    <citation type="submission" date="2023-03" db="EMBL/GenBank/DDBJ databases">
        <title>Emydomyces testavorans Genome Sequence.</title>
        <authorList>
            <person name="Hoyer L."/>
        </authorList>
    </citation>
    <scope>NUCLEOTIDE SEQUENCE</scope>
    <source>
        <strain evidence="4">16-2883</strain>
    </source>
</reference>
<dbReference type="EMBL" id="CP120627">
    <property type="protein sequence ID" value="WEW56873.1"/>
    <property type="molecule type" value="Genomic_DNA"/>
</dbReference>
<evidence type="ECO:0000256" key="3">
    <source>
        <dbReference type="PROSITE-ProRule" id="PRU00023"/>
    </source>
</evidence>
<organism evidence="4 5">
    <name type="scientific">Emydomyces testavorans</name>
    <dbReference type="NCBI Taxonomy" id="2070801"/>
    <lineage>
        <taxon>Eukaryota</taxon>
        <taxon>Fungi</taxon>
        <taxon>Dikarya</taxon>
        <taxon>Ascomycota</taxon>
        <taxon>Pezizomycotina</taxon>
        <taxon>Eurotiomycetes</taxon>
        <taxon>Eurotiomycetidae</taxon>
        <taxon>Onygenales</taxon>
        <taxon>Nannizziopsiaceae</taxon>
        <taxon>Emydomyces</taxon>
    </lineage>
</organism>
<keyword evidence="1" id="KW-0677">Repeat</keyword>
<evidence type="ECO:0000256" key="1">
    <source>
        <dbReference type="ARBA" id="ARBA00022737"/>
    </source>
</evidence>
<dbReference type="Gene3D" id="1.25.40.20">
    <property type="entry name" value="Ankyrin repeat-containing domain"/>
    <property type="match status" value="1"/>
</dbReference>
<dbReference type="SUPFAM" id="SSF48403">
    <property type="entry name" value="Ankyrin repeat"/>
    <property type="match status" value="1"/>
</dbReference>
<evidence type="ECO:0008006" key="6">
    <source>
        <dbReference type="Google" id="ProtNLM"/>
    </source>
</evidence>
<dbReference type="Pfam" id="PF12796">
    <property type="entry name" value="Ank_2"/>
    <property type="match status" value="1"/>
</dbReference>
<dbReference type="PROSITE" id="PS50088">
    <property type="entry name" value="ANK_REPEAT"/>
    <property type="match status" value="1"/>
</dbReference>
<dbReference type="AlphaFoldDB" id="A0AAF0DEP0"/>
<evidence type="ECO:0000313" key="4">
    <source>
        <dbReference type="EMBL" id="WEW56873.1"/>
    </source>
</evidence>
<dbReference type="InterPro" id="IPR002110">
    <property type="entry name" value="Ankyrin_rpt"/>
</dbReference>
<accession>A0AAF0DEP0</accession>
<dbReference type="Proteomes" id="UP001219355">
    <property type="component" value="Chromosome 1"/>
</dbReference>
<gene>
    <name evidence="4" type="ORF">PRK78_002328</name>
</gene>
<keyword evidence="2 3" id="KW-0040">ANK repeat</keyword>
<dbReference type="PANTHER" id="PTHR24198:SF165">
    <property type="entry name" value="ANKYRIN REPEAT-CONTAINING PROTEIN-RELATED"/>
    <property type="match status" value="1"/>
</dbReference>
<dbReference type="SMART" id="SM00248">
    <property type="entry name" value="ANK"/>
    <property type="match status" value="5"/>
</dbReference>
<keyword evidence="5" id="KW-1185">Reference proteome</keyword>
<name>A0AAF0DEP0_9EURO</name>
<proteinExistence type="predicted"/>